<evidence type="ECO:0000313" key="3">
    <source>
        <dbReference type="Proteomes" id="UP000499080"/>
    </source>
</evidence>
<dbReference type="Proteomes" id="UP000499080">
    <property type="component" value="Unassembled WGS sequence"/>
</dbReference>
<dbReference type="AlphaFoldDB" id="A0A4Y2K1B6"/>
<feature type="region of interest" description="Disordered" evidence="1">
    <location>
        <begin position="58"/>
        <end position="96"/>
    </location>
</feature>
<sequence>MRRTLVIFDSLDLRTLSRIEDCTWESASPPTSLWTEGVPLLYITRRLTAEVGLLSQTQHPSHVGCPGPRWSSGKVPALGPEQDSTEDPPCMGPVAR</sequence>
<reference evidence="2 3" key="1">
    <citation type="journal article" date="2019" name="Sci. Rep.">
        <title>Orb-weaving spider Araneus ventricosus genome elucidates the spidroin gene catalogue.</title>
        <authorList>
            <person name="Kono N."/>
            <person name="Nakamura H."/>
            <person name="Ohtoshi R."/>
            <person name="Moran D.A.P."/>
            <person name="Shinohara A."/>
            <person name="Yoshida Y."/>
            <person name="Fujiwara M."/>
            <person name="Mori M."/>
            <person name="Tomita M."/>
            <person name="Arakawa K."/>
        </authorList>
    </citation>
    <scope>NUCLEOTIDE SEQUENCE [LARGE SCALE GENOMIC DNA]</scope>
</reference>
<keyword evidence="3" id="KW-1185">Reference proteome</keyword>
<evidence type="ECO:0000256" key="1">
    <source>
        <dbReference type="SAM" id="MobiDB-lite"/>
    </source>
</evidence>
<organism evidence="2 3">
    <name type="scientific">Araneus ventricosus</name>
    <name type="common">Orbweaver spider</name>
    <name type="synonym">Epeira ventricosa</name>
    <dbReference type="NCBI Taxonomy" id="182803"/>
    <lineage>
        <taxon>Eukaryota</taxon>
        <taxon>Metazoa</taxon>
        <taxon>Ecdysozoa</taxon>
        <taxon>Arthropoda</taxon>
        <taxon>Chelicerata</taxon>
        <taxon>Arachnida</taxon>
        <taxon>Araneae</taxon>
        <taxon>Araneomorphae</taxon>
        <taxon>Entelegynae</taxon>
        <taxon>Araneoidea</taxon>
        <taxon>Araneidae</taxon>
        <taxon>Araneus</taxon>
    </lineage>
</organism>
<evidence type="ECO:0000313" key="2">
    <source>
        <dbReference type="EMBL" id="GBM95232.1"/>
    </source>
</evidence>
<gene>
    <name evidence="2" type="ORF">AVEN_162459_1</name>
</gene>
<accession>A0A4Y2K1B6</accession>
<proteinExistence type="predicted"/>
<name>A0A4Y2K1B6_ARAVE</name>
<dbReference type="EMBL" id="BGPR01004041">
    <property type="protein sequence ID" value="GBM95232.1"/>
    <property type="molecule type" value="Genomic_DNA"/>
</dbReference>
<comment type="caution">
    <text evidence="2">The sequence shown here is derived from an EMBL/GenBank/DDBJ whole genome shotgun (WGS) entry which is preliminary data.</text>
</comment>
<protein>
    <submittedName>
        <fullName evidence="2">Uncharacterized protein</fullName>
    </submittedName>
</protein>